<protein>
    <submittedName>
        <fullName evidence="1">Uncharacterized protein</fullName>
    </submittedName>
</protein>
<evidence type="ECO:0000313" key="2">
    <source>
        <dbReference type="Proteomes" id="UP000317557"/>
    </source>
</evidence>
<name>A0A521EEB2_9BACT</name>
<sequence length="38" mass="4298">MQSFRGPESVEAKNLSQNMLTDLSLMMECDSLGMVFKE</sequence>
<evidence type="ECO:0000313" key="1">
    <source>
        <dbReference type="EMBL" id="SMO82263.1"/>
    </source>
</evidence>
<proteinExistence type="predicted"/>
<organism evidence="1 2">
    <name type="scientific">Gracilimonas mengyeensis</name>
    <dbReference type="NCBI Taxonomy" id="1302730"/>
    <lineage>
        <taxon>Bacteria</taxon>
        <taxon>Pseudomonadati</taxon>
        <taxon>Balneolota</taxon>
        <taxon>Balneolia</taxon>
        <taxon>Balneolales</taxon>
        <taxon>Balneolaceae</taxon>
        <taxon>Gracilimonas</taxon>
    </lineage>
</organism>
<dbReference type="Proteomes" id="UP000317557">
    <property type="component" value="Unassembled WGS sequence"/>
</dbReference>
<dbReference type="AlphaFoldDB" id="A0A521EEB2"/>
<dbReference type="EMBL" id="FXTP01000011">
    <property type="protein sequence ID" value="SMO82263.1"/>
    <property type="molecule type" value="Genomic_DNA"/>
</dbReference>
<accession>A0A521EEB2</accession>
<keyword evidence="2" id="KW-1185">Reference proteome</keyword>
<reference evidence="1 2" key="1">
    <citation type="submission" date="2017-05" db="EMBL/GenBank/DDBJ databases">
        <authorList>
            <person name="Varghese N."/>
            <person name="Submissions S."/>
        </authorList>
    </citation>
    <scope>NUCLEOTIDE SEQUENCE [LARGE SCALE GENOMIC DNA]</scope>
    <source>
        <strain evidence="1 2">DSM 21985</strain>
    </source>
</reference>
<gene>
    <name evidence="1" type="ORF">SAMN06265219_111148</name>
</gene>